<proteinExistence type="predicted"/>
<accession>A0A9I9CKZ6</accession>
<dbReference type="EnsemblPlants" id="MELO3C005155.2.1">
    <property type="protein sequence ID" value="MELO3C005155.2.1"/>
    <property type="gene ID" value="MELO3C005155.2"/>
</dbReference>
<dbReference type="EnsemblPlants" id="MELO3C005279.2.1">
    <property type="protein sequence ID" value="MELO3C005279.2.1"/>
    <property type="gene ID" value="MELO3C005279.2"/>
</dbReference>
<sequence>MDGAISFMRMGDCDGDWVRGYVTTAVRASWTNTDWSRHNPLTSDSDVATQRR</sequence>
<name>A0A9I9CKZ6_CUCME</name>
<dbReference type="Gramene" id="MELO3C005279.2.1">
    <property type="protein sequence ID" value="MELO3C005279.2.1"/>
    <property type="gene ID" value="MELO3C005279.2"/>
</dbReference>
<dbReference type="AlphaFoldDB" id="A0A9I9CKZ6"/>
<organism evidence="1">
    <name type="scientific">Cucumis melo</name>
    <name type="common">Muskmelon</name>
    <dbReference type="NCBI Taxonomy" id="3656"/>
    <lineage>
        <taxon>Eukaryota</taxon>
        <taxon>Viridiplantae</taxon>
        <taxon>Streptophyta</taxon>
        <taxon>Embryophyta</taxon>
        <taxon>Tracheophyta</taxon>
        <taxon>Spermatophyta</taxon>
        <taxon>Magnoliopsida</taxon>
        <taxon>eudicotyledons</taxon>
        <taxon>Gunneridae</taxon>
        <taxon>Pentapetalae</taxon>
        <taxon>rosids</taxon>
        <taxon>fabids</taxon>
        <taxon>Cucurbitales</taxon>
        <taxon>Cucurbitaceae</taxon>
        <taxon>Benincaseae</taxon>
        <taxon>Cucumis</taxon>
    </lineage>
</organism>
<reference evidence="1" key="1">
    <citation type="submission" date="2023-03" db="UniProtKB">
        <authorList>
            <consortium name="EnsemblPlants"/>
        </authorList>
    </citation>
    <scope>IDENTIFICATION</scope>
</reference>
<dbReference type="Gramene" id="MELO3C005155.2.1">
    <property type="protein sequence ID" value="MELO3C005155.2.1"/>
    <property type="gene ID" value="MELO3C005155.2"/>
</dbReference>
<evidence type="ECO:0000313" key="1">
    <source>
        <dbReference type="EnsemblPlants" id="MELO3C005279.2.1"/>
    </source>
</evidence>
<protein>
    <submittedName>
        <fullName evidence="1">Uncharacterized protein</fullName>
    </submittedName>
</protein>